<reference evidence="2" key="1">
    <citation type="journal article" date="2019" name="Int. J. Syst. Evol. Microbiol.">
        <title>The Global Catalogue of Microorganisms (GCM) 10K type strain sequencing project: providing services to taxonomists for standard genome sequencing and annotation.</title>
        <authorList>
            <consortium name="The Broad Institute Genomics Platform"/>
            <consortium name="The Broad Institute Genome Sequencing Center for Infectious Disease"/>
            <person name="Wu L."/>
            <person name="Ma J."/>
        </authorList>
    </citation>
    <scope>NUCLEOTIDE SEQUENCE [LARGE SCALE GENOMIC DNA]</scope>
    <source>
        <strain evidence="2">JCM 18325</strain>
    </source>
</reference>
<comment type="caution">
    <text evidence="1">The sequence shown here is derived from an EMBL/GenBank/DDBJ whole genome shotgun (WGS) entry which is preliminary data.</text>
</comment>
<dbReference type="InterPro" id="IPR018673">
    <property type="entry name" value="DUF2141"/>
</dbReference>
<evidence type="ECO:0000313" key="1">
    <source>
        <dbReference type="EMBL" id="GAA4815779.1"/>
    </source>
</evidence>
<accession>A0ABP9CPJ8</accession>
<dbReference type="EMBL" id="BAABJW010000004">
    <property type="protein sequence ID" value="GAA4815779.1"/>
    <property type="molecule type" value="Genomic_DNA"/>
</dbReference>
<protein>
    <recommendedName>
        <fullName evidence="3">DUF2141 domain-containing protein</fullName>
    </recommendedName>
</protein>
<dbReference type="Pfam" id="PF09912">
    <property type="entry name" value="DUF2141"/>
    <property type="match status" value="1"/>
</dbReference>
<sequence>MFNNCWIFELLNKKSNIMKTLTLIIVLLLSVSFNYAQEEKAGHSITVTIENIQNNNGNVLLSLHTEGTFMKASGIQNLESKIVDGQVSLTFENVTPGTYAIMALHDENENRKMDFQENGMPKEAYGASNNDMSFGPPQFSKAKFEMNDENLELKIIF</sequence>
<organism evidence="1 2">
    <name type="scientific">Litoribaculum gwangyangense</name>
    <dbReference type="NCBI Taxonomy" id="1130722"/>
    <lineage>
        <taxon>Bacteria</taxon>
        <taxon>Pseudomonadati</taxon>
        <taxon>Bacteroidota</taxon>
        <taxon>Flavobacteriia</taxon>
        <taxon>Flavobacteriales</taxon>
        <taxon>Flavobacteriaceae</taxon>
        <taxon>Litoribaculum</taxon>
    </lineage>
</organism>
<dbReference type="Proteomes" id="UP001501433">
    <property type="component" value="Unassembled WGS sequence"/>
</dbReference>
<evidence type="ECO:0000313" key="2">
    <source>
        <dbReference type="Proteomes" id="UP001501433"/>
    </source>
</evidence>
<keyword evidence="2" id="KW-1185">Reference proteome</keyword>
<proteinExistence type="predicted"/>
<name>A0ABP9CPJ8_9FLAO</name>
<evidence type="ECO:0008006" key="3">
    <source>
        <dbReference type="Google" id="ProtNLM"/>
    </source>
</evidence>
<gene>
    <name evidence="1" type="ORF">GCM10023330_24930</name>
</gene>